<feature type="compositionally biased region" description="Basic and acidic residues" evidence="1">
    <location>
        <begin position="160"/>
        <end position="171"/>
    </location>
</feature>
<dbReference type="Gene3D" id="2.60.120.200">
    <property type="match status" value="1"/>
</dbReference>
<accession>A0A1A8LGL1</accession>
<dbReference type="InterPro" id="IPR008160">
    <property type="entry name" value="Collagen"/>
</dbReference>
<dbReference type="GO" id="GO:0005581">
    <property type="term" value="C:collagen trimer"/>
    <property type="evidence" value="ECO:0007669"/>
    <property type="project" value="UniProtKB-KW"/>
</dbReference>
<evidence type="ECO:0000313" key="2">
    <source>
        <dbReference type="EMBL" id="SBR44000.1"/>
    </source>
</evidence>
<dbReference type="PANTHER" id="PTHR24637">
    <property type="entry name" value="COLLAGEN"/>
    <property type="match status" value="1"/>
</dbReference>
<feature type="compositionally biased region" description="Low complexity" evidence="1">
    <location>
        <begin position="136"/>
        <end position="157"/>
    </location>
</feature>
<evidence type="ECO:0000256" key="1">
    <source>
        <dbReference type="SAM" id="MobiDB-lite"/>
    </source>
</evidence>
<organism evidence="2">
    <name type="scientific">Nothobranchius pienaari</name>
    <dbReference type="NCBI Taxonomy" id="704102"/>
    <lineage>
        <taxon>Eukaryota</taxon>
        <taxon>Metazoa</taxon>
        <taxon>Chordata</taxon>
        <taxon>Craniata</taxon>
        <taxon>Vertebrata</taxon>
        <taxon>Euteleostomi</taxon>
        <taxon>Actinopterygii</taxon>
        <taxon>Neopterygii</taxon>
        <taxon>Teleostei</taxon>
        <taxon>Neoteleostei</taxon>
        <taxon>Acanthomorphata</taxon>
        <taxon>Ovalentaria</taxon>
        <taxon>Atherinomorphae</taxon>
        <taxon>Cyprinodontiformes</taxon>
        <taxon>Nothobranchiidae</taxon>
        <taxon>Nothobranchius</taxon>
    </lineage>
</organism>
<feature type="region of interest" description="Disordered" evidence="1">
    <location>
        <begin position="116"/>
        <end position="238"/>
    </location>
</feature>
<dbReference type="SUPFAM" id="SSF49265">
    <property type="entry name" value="Fibronectin type III"/>
    <property type="match status" value="1"/>
</dbReference>
<dbReference type="EMBL" id="HAEF01006618">
    <property type="protein sequence ID" value="SBR44000.1"/>
    <property type="molecule type" value="Transcribed_RNA"/>
</dbReference>
<dbReference type="PANTHER" id="PTHR24637:SF421">
    <property type="entry name" value="CUTICLE COLLAGEN DPY-2"/>
    <property type="match status" value="1"/>
</dbReference>
<reference evidence="2" key="1">
    <citation type="submission" date="2016-05" db="EMBL/GenBank/DDBJ databases">
        <authorList>
            <person name="Lavstsen T."/>
            <person name="Jespersen J.S."/>
        </authorList>
    </citation>
    <scope>NUCLEOTIDE SEQUENCE</scope>
    <source>
        <tissue evidence="2">Brain</tissue>
    </source>
</reference>
<sequence>MVVSWTPPNAHVLQYLVTYTPLTGAETQDRTVLVPGGFSPEHTISIAFRLLQDTPREPFALWQLTDNDFQPKMGVGEPQSVAMIYQLVTQACEQMIHKEVLKLDMYINKISRKPVPIEEPVGQPGEPGIPGPRGPPGARGNQGNVGSRGRSGRPGYPGEQGRRGTLGEKGDPGNNVQGPSGIKGFAGLPGESKLGVPGSKGDDGNPGPPGIPGFSGQTGEIGPPGVCDSSGGCQSVPQ</sequence>
<gene>
    <name evidence="2" type="primary">COL20A1</name>
</gene>
<protein>
    <submittedName>
        <fullName evidence="2">Collagen, type XX, alpha 1</fullName>
    </submittedName>
</protein>
<keyword evidence="2" id="KW-0176">Collagen</keyword>
<proteinExistence type="predicted"/>
<reference evidence="2" key="2">
    <citation type="submission" date="2016-06" db="EMBL/GenBank/DDBJ databases">
        <title>The genome of a short-lived fish provides insights into sex chromosome evolution and the genetic control of aging.</title>
        <authorList>
            <person name="Reichwald K."/>
            <person name="Felder M."/>
            <person name="Petzold A."/>
            <person name="Koch P."/>
            <person name="Groth M."/>
            <person name="Platzer M."/>
        </authorList>
    </citation>
    <scope>NUCLEOTIDE SEQUENCE</scope>
    <source>
        <tissue evidence="2">Brain</tissue>
    </source>
</reference>
<dbReference type="InterPro" id="IPR036116">
    <property type="entry name" value="FN3_sf"/>
</dbReference>
<dbReference type="Pfam" id="PF01391">
    <property type="entry name" value="Collagen"/>
    <property type="match status" value="2"/>
</dbReference>
<name>A0A1A8LGL1_9TELE</name>
<dbReference type="AlphaFoldDB" id="A0A1A8LGL1"/>